<dbReference type="SUPFAM" id="SSF49899">
    <property type="entry name" value="Concanavalin A-like lectins/glucanases"/>
    <property type="match status" value="2"/>
</dbReference>
<dbReference type="CDD" id="cd00110">
    <property type="entry name" value="LamG"/>
    <property type="match status" value="2"/>
</dbReference>
<comment type="caution">
    <text evidence="9">The sequence shown here is derived from an EMBL/GenBank/DDBJ whole genome shotgun (WGS) entry which is preliminary data.</text>
</comment>
<gene>
    <name evidence="9" type="ORF">NP493_495g02016</name>
</gene>
<feature type="repeat" description="CSPG" evidence="5">
    <location>
        <begin position="1827"/>
        <end position="1921"/>
    </location>
</feature>
<feature type="repeat" description="CSPG" evidence="5">
    <location>
        <begin position="1697"/>
        <end position="1795"/>
    </location>
</feature>
<feature type="repeat" description="CSPG" evidence="5">
    <location>
        <begin position="1353"/>
        <end position="1444"/>
    </location>
</feature>
<feature type="transmembrane region" description="Helical" evidence="7">
    <location>
        <begin position="2217"/>
        <end position="2237"/>
    </location>
</feature>
<proteinExistence type="predicted"/>
<evidence type="ECO:0000259" key="8">
    <source>
        <dbReference type="PROSITE" id="PS50025"/>
    </source>
</evidence>
<name>A0AAD9KXW2_RIDPI</name>
<dbReference type="Pfam" id="PF16184">
    <property type="entry name" value="Cadherin_3"/>
    <property type="match status" value="13"/>
</dbReference>
<feature type="region of interest" description="Disordered" evidence="6">
    <location>
        <begin position="2363"/>
        <end position="2456"/>
    </location>
</feature>
<keyword evidence="7" id="KW-0812">Transmembrane</keyword>
<dbReference type="PROSITE" id="PS51854">
    <property type="entry name" value="CSPG"/>
    <property type="match status" value="14"/>
</dbReference>
<evidence type="ECO:0000256" key="3">
    <source>
        <dbReference type="ARBA" id="ARBA00023180"/>
    </source>
</evidence>
<protein>
    <recommendedName>
        <fullName evidence="8">Laminin G domain-containing protein</fullName>
    </recommendedName>
</protein>
<accession>A0AAD9KXW2</accession>
<dbReference type="PANTHER" id="PTHR45739:SF12">
    <property type="entry name" value="CHONDROITIN SULFATE PROTEOGLYCAN 4-LIKE ISOFORM X2"/>
    <property type="match status" value="1"/>
</dbReference>
<dbReference type="Gene3D" id="2.60.120.200">
    <property type="match status" value="2"/>
</dbReference>
<dbReference type="InterPro" id="IPR013320">
    <property type="entry name" value="ConA-like_dom_sf"/>
</dbReference>
<feature type="domain" description="Laminin G" evidence="8">
    <location>
        <begin position="188"/>
        <end position="370"/>
    </location>
</feature>
<dbReference type="PANTHER" id="PTHR45739">
    <property type="entry name" value="MATRIX PROTEIN, PUTATIVE-RELATED"/>
    <property type="match status" value="1"/>
</dbReference>
<keyword evidence="7" id="KW-0472">Membrane</keyword>
<feature type="repeat" description="CSPG" evidence="5">
    <location>
        <begin position="1241"/>
        <end position="1335"/>
    </location>
</feature>
<evidence type="ECO:0000313" key="9">
    <source>
        <dbReference type="EMBL" id="KAK2179354.1"/>
    </source>
</evidence>
<dbReference type="InterPro" id="IPR051561">
    <property type="entry name" value="FRAS1_ECM"/>
</dbReference>
<sequence length="2488" mass="274537">MCWMGSSFYGDSYMRLPLEDASSETDVSIHFRSHRADGLLLLAAGSTDFCSVQLQDGAVRVRLDLGSGESSLRSPPGLTFDDQRWHHVHIVRSNRSIELIVDDIYRTRTSAPGRFVDLNIYNVYLGADVGSLPNSKFFGNFGRYRGCLRHLSFNAVDLFDVAKRSGDDADLYRVTWGCSAEFGATSDQPISFLQNDSVIVFPRLGASLQNRVTFDVRTRSTDALLVFNSGRLQSSDFLAAEILGGYAVLTVNKGSGVVKLRSKGMINDGLWHQVELVVSPTAVRISVDGERREKRTNFGDNRQLNLHADLNVGGVNLLDRRLAIDTGLGSLAGANAAAGSLIGCLQNFKVNGKLLGFREALLTHGLQPECLWSFACISNPCVEGAVCVEEGFYHYRCMCPHENCFRTGDGGGDDAASPVRGVVHVQDVNVREGGRALVTQSNVNLLVDFAEHGIRKSAVLFTVVNPPRHGELRVDVARRGDDAVFTLLDLTGAKVSYASDGSEATSDSIGLELYFTGVDESLPAVFRRTYGFTLRVQVTPWNDKPAIRLLKDGILRLVTNTFVPVTGDILAAVDTDDLPRELEFTVQYQPGSDIGYFEITTSLGVRARITSFTQQDVTAARVRYVHRGPARQQVRLQVSDGKDVSDPRTLTVVAAPLLLRAVENTGLELPATAAALITPANLSFATNAPNQQFDIRYEVTEPPYFGNVQRRQYTDDAWVTTTSFSQRHVDKDRVRYVHANPSALNINQDYFKFRVSAMGATTRDFEFVVTILRTEVTLRRNEKLLLHGVRERVVTADHLQAVSSVASHRPRDIVYSVISAPRRGHLLLRGAGDTRQRRLAVGANFTQADVDAGVMVYILHKMLYAPMHDQFQFRLYIPGNSSGVHAFDVTYEPIDTDVKFVNNGLVDVLEGDSKVITREDLYMETATIREFRFTVIDGPAHGLIQLVDPNSGRVVKNNITSFSNDDIRLGNIQYHHDNSESADDQFSFTVTPIIHHSDRVVQEISEFTGSFKVRVNLLNDNPPRRVVTKVFHVVADRGRLITTDDIKYEDPDVDFNSSKLLYTRRTVPNGDFVSAANHSAPVYQFTQQDLQDGKIYFRHSGPAYAKTVLWVTDGQFYSTGFLEIQVSEPYVKIVNNTGLAVLKGGSIQMTPLNLSVESNLDVAESEIRFVVTRPPRYGKIRRNGREKQRFSAGDLRSDSVTYNHAGGNDLKDEFEVTARVGATEARGVVRVKILLESHRDPPKIVNNQVLVMNERERVTLGAAVLRVEHVETPDREIVYTITSPPQYGSLTLRGGRTHRGDTLRRFTQDDVNRGRLQYRHKEAGRDTDIFTFDVTNGVLALHDLEFVIEVVPGVIPLTVGEFSVVEGERKLLSGDVIKVTNKHFHRAPLDYIVVRGPGNGWVEDSRRHLTPVLQFTQDQLSEGVVYYVHDGSDTVTDEFSVLVKSAALGKQSNPHTVRVVVIPTNDQAPRVVVNRRMHVWAGSTTPITRQHLQGVDLDTGPGQLVYVVTNPTNGALTLAHKPRFNVVNFTQTQVNDGHVLYTHEGTSHGEFQFQLTDGVNYDRRRTFSVTARPLLLTIDTYRPLEVYPGLIQPITGDIIRVVTNDVNQTNPITFTLQTKPTLGSLVTWVNGSVTEVTNFTQADVDSGRVGYRHTSTQDTWVVRDSFIYDVTTAYAHSISYQTFEISISYENINDLNKHQLIHVGRLEVEEGGHVVVRTEQLDTSMLIERLADSGLLHPSVNYVVTEAPSHGVLAIDGVNATKKTRFTQKNVAEGLVVFHHDHSDSLWDAFHFVIEIEIPGKHSDESTRRASRLSNVFNITVLPINDQPFKLVTKYPDVEVVQGFTANITSSQLLTTDPDTPPSGIVYEVVNGPSNGHLVTRDNPDTTINRFSQEDVDRHQVVFIQDGSMESGAFYFRVSDGRFKPFYKVFSIRVHPLTLEVVNNSVVDLIQGHSSITLTAAHLGTETNGHRAKIMYNVTRPPIYGQLYLRDQPASRFSQGDVDSGHVSYIQADLTSAKDHFEFVVYDMQNLIVGKRLDIVVKAQLKKSDQPLRVVPGEPAVITVDALDASALAATTGSNPMYVITSPPQHGALVKSLGRVRRDVSVGDDVVVVSNFTHEDVVAGVVEYRAQPSDVTSAVTDSFAFLLTARNAQPTPGSLDVVVAPPPTVAPVAKDSPPGGAVGANVDGAAGDGASSTRDPAADNEAVSPGRVGTDHLMVVFIVCGITLLVIVVFVVVKCARRRRRKQEQEPPEQEDSKEPLSPPPPMLVESHRYRRGAPGDSDDNSSVLGGSRYGPSVPATSDFDTILYDDHRSRSSSFASRVSSLPASSSLPRGCAVDSEPRAVQQTPVIRVRANSQGIIKSTATDPAPSVTSLGRTHTPTHPRAPAYSRVTKPPTPSVSRSPPPELSTIPQSPRLGRTEVSHTMPSCKVTQLLDDDKPDSVTSPTSTPVESVKSDQVTVDWRHADPELLQHCRTTNPVLHNNKYWV</sequence>
<dbReference type="EMBL" id="JAODUO010000495">
    <property type="protein sequence ID" value="KAK2179354.1"/>
    <property type="molecule type" value="Genomic_DNA"/>
</dbReference>
<keyword evidence="10" id="KW-1185">Reference proteome</keyword>
<dbReference type="InterPro" id="IPR001791">
    <property type="entry name" value="Laminin_G"/>
</dbReference>
<feature type="repeat" description="CSPG" evidence="5">
    <location>
        <begin position="658"/>
        <end position="756"/>
    </location>
</feature>
<feature type="repeat" description="CSPG" evidence="5">
    <location>
        <begin position="896"/>
        <end position="991"/>
    </location>
</feature>
<feature type="compositionally biased region" description="Low complexity" evidence="6">
    <location>
        <begin position="2183"/>
        <end position="2194"/>
    </location>
</feature>
<comment type="caution">
    <text evidence="4">Lacks conserved residue(s) required for the propagation of feature annotation.</text>
</comment>
<evidence type="ECO:0000256" key="6">
    <source>
        <dbReference type="SAM" id="MobiDB-lite"/>
    </source>
</evidence>
<feature type="region of interest" description="Disordered" evidence="6">
    <location>
        <begin position="2170"/>
        <end position="2209"/>
    </location>
</feature>
<feature type="repeat" description="CSPG" evidence="5">
    <location>
        <begin position="775"/>
        <end position="876"/>
    </location>
</feature>
<keyword evidence="2" id="KW-0677">Repeat</keyword>
<evidence type="ECO:0000256" key="7">
    <source>
        <dbReference type="SAM" id="Phobius"/>
    </source>
</evidence>
<feature type="repeat" description="CSPG" evidence="5">
    <location>
        <begin position="1468"/>
        <end position="1558"/>
    </location>
</feature>
<feature type="repeat" description="CSPG" evidence="5">
    <location>
        <begin position="1022"/>
        <end position="1114"/>
    </location>
</feature>
<feature type="repeat" description="CSPG" evidence="5">
    <location>
        <begin position="546"/>
        <end position="641"/>
    </location>
</feature>
<feature type="compositionally biased region" description="Low complexity" evidence="6">
    <location>
        <begin position="2442"/>
        <end position="2453"/>
    </location>
</feature>
<dbReference type="PROSITE" id="PS50025">
    <property type="entry name" value="LAM_G_DOMAIN"/>
    <property type="match status" value="2"/>
</dbReference>
<feature type="domain" description="Laminin G" evidence="8">
    <location>
        <begin position="5"/>
        <end position="178"/>
    </location>
</feature>
<feature type="repeat" description="CSPG" evidence="5">
    <location>
        <begin position="1575"/>
        <end position="1671"/>
    </location>
</feature>
<feature type="compositionally biased region" description="Pro residues" evidence="6">
    <location>
        <begin position="2395"/>
        <end position="2407"/>
    </location>
</feature>
<dbReference type="Pfam" id="PF02210">
    <property type="entry name" value="Laminin_G_2"/>
    <property type="match status" value="2"/>
</dbReference>
<feature type="compositionally biased region" description="Low complexity" evidence="6">
    <location>
        <begin position="2319"/>
        <end position="2334"/>
    </location>
</feature>
<feature type="repeat" description="CSPG" evidence="5">
    <location>
        <begin position="1938"/>
        <end position="2026"/>
    </location>
</feature>
<keyword evidence="7" id="KW-1133">Transmembrane helix</keyword>
<evidence type="ECO:0000313" key="10">
    <source>
        <dbReference type="Proteomes" id="UP001209878"/>
    </source>
</evidence>
<evidence type="ECO:0000256" key="1">
    <source>
        <dbReference type="ARBA" id="ARBA00022729"/>
    </source>
</evidence>
<evidence type="ECO:0000256" key="4">
    <source>
        <dbReference type="PROSITE-ProRule" id="PRU00122"/>
    </source>
</evidence>
<dbReference type="InterPro" id="IPR039005">
    <property type="entry name" value="CSPG_rpt"/>
</dbReference>
<feature type="repeat" description="CSPG" evidence="5">
    <location>
        <begin position="1130"/>
        <end position="1219"/>
    </location>
</feature>
<organism evidence="9 10">
    <name type="scientific">Ridgeia piscesae</name>
    <name type="common">Tubeworm</name>
    <dbReference type="NCBI Taxonomy" id="27915"/>
    <lineage>
        <taxon>Eukaryota</taxon>
        <taxon>Metazoa</taxon>
        <taxon>Spiralia</taxon>
        <taxon>Lophotrochozoa</taxon>
        <taxon>Annelida</taxon>
        <taxon>Polychaeta</taxon>
        <taxon>Sedentaria</taxon>
        <taxon>Canalipalpata</taxon>
        <taxon>Sabellida</taxon>
        <taxon>Siboglinidae</taxon>
        <taxon>Ridgeia</taxon>
    </lineage>
</organism>
<feature type="compositionally biased region" description="Polar residues" evidence="6">
    <location>
        <begin position="2363"/>
        <end position="2381"/>
    </location>
</feature>
<keyword evidence="3" id="KW-0325">Glycoprotein</keyword>
<evidence type="ECO:0000256" key="5">
    <source>
        <dbReference type="PROSITE-ProRule" id="PRU01201"/>
    </source>
</evidence>
<dbReference type="GO" id="GO:0009653">
    <property type="term" value="P:anatomical structure morphogenesis"/>
    <property type="evidence" value="ECO:0007669"/>
    <property type="project" value="TreeGrafter"/>
</dbReference>
<reference evidence="9" key="1">
    <citation type="journal article" date="2023" name="Mol. Biol. Evol.">
        <title>Third-Generation Sequencing Reveals the Adaptive Role of the Epigenome in Three Deep-Sea Polychaetes.</title>
        <authorList>
            <person name="Perez M."/>
            <person name="Aroh O."/>
            <person name="Sun Y."/>
            <person name="Lan Y."/>
            <person name="Juniper S.K."/>
            <person name="Young C.R."/>
            <person name="Angers B."/>
            <person name="Qian P.Y."/>
        </authorList>
    </citation>
    <scope>NUCLEOTIDE SEQUENCE</scope>
    <source>
        <strain evidence="9">R07B-5</strain>
    </source>
</reference>
<feature type="repeat" description="CSPG" evidence="5">
    <location>
        <begin position="2043"/>
        <end position="2148"/>
    </location>
</feature>
<evidence type="ECO:0000256" key="2">
    <source>
        <dbReference type="ARBA" id="ARBA00022737"/>
    </source>
</evidence>
<feature type="region of interest" description="Disordered" evidence="6">
    <location>
        <begin position="2319"/>
        <end position="2343"/>
    </location>
</feature>
<feature type="region of interest" description="Disordered" evidence="6">
    <location>
        <begin position="2243"/>
        <end position="2302"/>
    </location>
</feature>
<dbReference type="SMART" id="SM00282">
    <property type="entry name" value="LamG"/>
    <property type="match status" value="2"/>
</dbReference>
<dbReference type="Proteomes" id="UP001209878">
    <property type="component" value="Unassembled WGS sequence"/>
</dbReference>
<keyword evidence="1" id="KW-0732">Signal</keyword>